<evidence type="ECO:0000259" key="15">
    <source>
        <dbReference type="SMART" id="SM00478"/>
    </source>
</evidence>
<gene>
    <name evidence="16" type="primary">mutY</name>
    <name evidence="16" type="ORF">IM725_14605</name>
</gene>
<evidence type="ECO:0000313" key="17">
    <source>
        <dbReference type="Proteomes" id="UP000715965"/>
    </source>
</evidence>
<comment type="caution">
    <text evidence="16">The sequence shown here is derived from an EMBL/GenBank/DDBJ whole genome shotgun (WGS) entry which is preliminary data.</text>
</comment>
<evidence type="ECO:0000256" key="10">
    <source>
        <dbReference type="ARBA" id="ARBA00023004"/>
    </source>
</evidence>
<comment type="similarity">
    <text evidence="3 14">Belongs to the Nth/MutY family.</text>
</comment>
<proteinExistence type="inferred from homology"/>
<evidence type="ECO:0000256" key="3">
    <source>
        <dbReference type="ARBA" id="ARBA00008343"/>
    </source>
</evidence>
<evidence type="ECO:0000256" key="1">
    <source>
        <dbReference type="ARBA" id="ARBA00000843"/>
    </source>
</evidence>
<dbReference type="SUPFAM" id="SSF48150">
    <property type="entry name" value="DNA-glycosylase"/>
    <property type="match status" value="1"/>
</dbReference>
<evidence type="ECO:0000256" key="11">
    <source>
        <dbReference type="ARBA" id="ARBA00023014"/>
    </source>
</evidence>
<dbReference type="NCBIfam" id="TIGR01084">
    <property type="entry name" value="mutY"/>
    <property type="match status" value="1"/>
</dbReference>
<name>A0ABR9SIS4_9BURK</name>
<keyword evidence="12" id="KW-0234">DNA repair</keyword>
<organism evidence="16 17">
    <name type="scientific">Ramlibacter aquaticus</name>
    <dbReference type="NCBI Taxonomy" id="2780094"/>
    <lineage>
        <taxon>Bacteria</taxon>
        <taxon>Pseudomonadati</taxon>
        <taxon>Pseudomonadota</taxon>
        <taxon>Betaproteobacteria</taxon>
        <taxon>Burkholderiales</taxon>
        <taxon>Comamonadaceae</taxon>
        <taxon>Ramlibacter</taxon>
    </lineage>
</organism>
<keyword evidence="6" id="KW-0004">4Fe-4S</keyword>
<comment type="catalytic activity">
    <reaction evidence="1 14">
        <text>Hydrolyzes free adenine bases from 7,8-dihydro-8-oxoguanine:adenine mismatched double-stranded DNA, leaving an apurinic site.</text>
        <dbReference type="EC" id="3.2.2.31"/>
    </reaction>
</comment>
<dbReference type="RefSeq" id="WP_193781372.1">
    <property type="nucleotide sequence ID" value="NZ_JADDOJ010000065.1"/>
</dbReference>
<dbReference type="PANTHER" id="PTHR42944:SF1">
    <property type="entry name" value="ADENINE DNA GLYCOSYLASE"/>
    <property type="match status" value="1"/>
</dbReference>
<dbReference type="InterPro" id="IPR029119">
    <property type="entry name" value="MutY_C"/>
</dbReference>
<evidence type="ECO:0000256" key="6">
    <source>
        <dbReference type="ARBA" id="ARBA00022485"/>
    </source>
</evidence>
<evidence type="ECO:0000256" key="7">
    <source>
        <dbReference type="ARBA" id="ARBA00022723"/>
    </source>
</evidence>
<reference evidence="16 17" key="1">
    <citation type="submission" date="2020-10" db="EMBL/GenBank/DDBJ databases">
        <title>Draft genome of Ramlibacter aquaticus LMG 30558.</title>
        <authorList>
            <person name="Props R."/>
        </authorList>
    </citation>
    <scope>NUCLEOTIDE SEQUENCE [LARGE SCALE GENOMIC DNA]</scope>
    <source>
        <strain evidence="16 17">LMG 30558</strain>
    </source>
</reference>
<keyword evidence="11" id="KW-0411">Iron-sulfur</keyword>
<accession>A0ABR9SIS4</accession>
<evidence type="ECO:0000256" key="5">
    <source>
        <dbReference type="ARBA" id="ARBA00022023"/>
    </source>
</evidence>
<keyword evidence="9" id="KW-0378">Hydrolase</keyword>
<protein>
    <recommendedName>
        <fullName evidence="5 14">Adenine DNA glycosylase</fullName>
        <ecNumber evidence="4 14">3.2.2.31</ecNumber>
    </recommendedName>
</protein>
<dbReference type="PANTHER" id="PTHR42944">
    <property type="entry name" value="ADENINE DNA GLYCOSYLASE"/>
    <property type="match status" value="1"/>
</dbReference>
<keyword evidence="8 14" id="KW-0227">DNA damage</keyword>
<comment type="cofactor">
    <cofactor evidence="14">
        <name>[4Fe-4S] cluster</name>
        <dbReference type="ChEBI" id="CHEBI:49883"/>
    </cofactor>
    <text evidence="14">Binds 1 [4Fe-4S] cluster.</text>
</comment>
<dbReference type="EMBL" id="JADDOJ010000065">
    <property type="protein sequence ID" value="MBE7941809.1"/>
    <property type="molecule type" value="Genomic_DNA"/>
</dbReference>
<sequence length="343" mass="37852">MSGLPEAFASRVVRWQKTHGRHALPWQATRDPYRVWLSEVMLQQTQVSTVLAYYERFLARWPEVAALAAAPEDEVLGLWSGLGYYSRARNLHRCAQAVVERFGGEFPRSAAQLATLPGIGRSTAAAIASFCFGERVAILDGNVKRVLTRVLGYGVDLASAPAERALWDLATELLPRQDLQDTMPAYTQGLMDLGATLCLPRKPACLLCPVEADCVGAREGEPTRYPVKTRKLRRTAESLWLLHARKPDGAVWLEKRPATGIWAGLYCLPVYASRELLAGEHAHATLEDGEAFVHALTHKDLHLHPVHVATDRVARAGGGWFGRTEWEVLGLPAPVRRLLVDAG</sequence>
<evidence type="ECO:0000313" key="16">
    <source>
        <dbReference type="EMBL" id="MBE7941809.1"/>
    </source>
</evidence>
<dbReference type="EC" id="3.2.2.31" evidence="4 14"/>
<keyword evidence="17" id="KW-1185">Reference proteome</keyword>
<evidence type="ECO:0000256" key="9">
    <source>
        <dbReference type="ARBA" id="ARBA00022801"/>
    </source>
</evidence>
<dbReference type="PROSITE" id="PS00764">
    <property type="entry name" value="ENDONUCLEASE_III_1"/>
    <property type="match status" value="1"/>
</dbReference>
<dbReference type="InterPro" id="IPR004035">
    <property type="entry name" value="Endouclease-III_FeS-bd_BS"/>
</dbReference>
<dbReference type="Gene3D" id="1.10.340.30">
    <property type="entry name" value="Hypothetical protein, domain 2"/>
    <property type="match status" value="1"/>
</dbReference>
<evidence type="ECO:0000256" key="4">
    <source>
        <dbReference type="ARBA" id="ARBA00012045"/>
    </source>
</evidence>
<keyword evidence="13 14" id="KW-0326">Glycosidase</keyword>
<dbReference type="CDD" id="cd00056">
    <property type="entry name" value="ENDO3c"/>
    <property type="match status" value="1"/>
</dbReference>
<dbReference type="SMART" id="SM00478">
    <property type="entry name" value="ENDO3c"/>
    <property type="match status" value="1"/>
</dbReference>
<evidence type="ECO:0000256" key="14">
    <source>
        <dbReference type="RuleBase" id="RU365096"/>
    </source>
</evidence>
<dbReference type="InterPro" id="IPR000445">
    <property type="entry name" value="HhH_motif"/>
</dbReference>
<dbReference type="InterPro" id="IPR011257">
    <property type="entry name" value="DNA_glycosylase"/>
</dbReference>
<dbReference type="InterPro" id="IPR005760">
    <property type="entry name" value="A/G_AdeGlyc_MutY"/>
</dbReference>
<dbReference type="CDD" id="cd03431">
    <property type="entry name" value="NUDIX_DNA_Glycosylase_C-MutY"/>
    <property type="match status" value="1"/>
</dbReference>
<keyword evidence="7" id="KW-0479">Metal-binding</keyword>
<dbReference type="Gene3D" id="1.10.1670.10">
    <property type="entry name" value="Helix-hairpin-Helix base-excision DNA repair enzymes (C-terminal)"/>
    <property type="match status" value="1"/>
</dbReference>
<dbReference type="Proteomes" id="UP000715965">
    <property type="component" value="Unassembled WGS sequence"/>
</dbReference>
<keyword evidence="10 14" id="KW-0408">Iron</keyword>
<dbReference type="Pfam" id="PF00730">
    <property type="entry name" value="HhH-GPD"/>
    <property type="match status" value="1"/>
</dbReference>
<dbReference type="Pfam" id="PF14815">
    <property type="entry name" value="NUDIX_4"/>
    <property type="match status" value="1"/>
</dbReference>
<feature type="domain" description="HhH-GPD" evidence="15">
    <location>
        <begin position="41"/>
        <end position="196"/>
    </location>
</feature>
<evidence type="ECO:0000256" key="8">
    <source>
        <dbReference type="ARBA" id="ARBA00022763"/>
    </source>
</evidence>
<evidence type="ECO:0000256" key="12">
    <source>
        <dbReference type="ARBA" id="ARBA00023204"/>
    </source>
</evidence>
<dbReference type="SUPFAM" id="SSF55811">
    <property type="entry name" value="Nudix"/>
    <property type="match status" value="1"/>
</dbReference>
<evidence type="ECO:0000256" key="13">
    <source>
        <dbReference type="ARBA" id="ARBA00023295"/>
    </source>
</evidence>
<dbReference type="InterPro" id="IPR044298">
    <property type="entry name" value="MIG/MutY"/>
</dbReference>
<dbReference type="Gene3D" id="3.90.79.10">
    <property type="entry name" value="Nucleoside Triphosphate Pyrophosphohydrolase"/>
    <property type="match status" value="1"/>
</dbReference>
<dbReference type="InterPro" id="IPR003265">
    <property type="entry name" value="HhH-GPD_domain"/>
</dbReference>
<dbReference type="Pfam" id="PF00633">
    <property type="entry name" value="HHH"/>
    <property type="match status" value="1"/>
</dbReference>
<evidence type="ECO:0000256" key="2">
    <source>
        <dbReference type="ARBA" id="ARBA00002933"/>
    </source>
</evidence>
<comment type="function">
    <text evidence="2">Adenine glycosylase active on G-A mispairs. MutY also corrects error-prone DNA synthesis past GO lesions which are due to the oxidatively damaged form of guanine: 7,8-dihydro-8-oxoguanine (8-oxo-dGTP).</text>
</comment>
<dbReference type="InterPro" id="IPR023170">
    <property type="entry name" value="HhH_base_excis_C"/>
</dbReference>
<dbReference type="InterPro" id="IPR015797">
    <property type="entry name" value="NUDIX_hydrolase-like_dom_sf"/>
</dbReference>